<comment type="caution">
    <text evidence="2">The sequence shown here is derived from an EMBL/GenBank/DDBJ whole genome shotgun (WGS) entry which is preliminary data.</text>
</comment>
<organism evidence="2 3">
    <name type="scientific">Enterococcus faecalis ATCC 6055</name>
    <dbReference type="NCBI Taxonomy" id="1169311"/>
    <lineage>
        <taxon>Bacteria</taxon>
        <taxon>Bacillati</taxon>
        <taxon>Bacillota</taxon>
        <taxon>Bacilli</taxon>
        <taxon>Lactobacillales</taxon>
        <taxon>Enterococcaceae</taxon>
        <taxon>Enterococcus</taxon>
    </lineage>
</organism>
<keyword evidence="1" id="KW-0472">Membrane</keyword>
<evidence type="ECO:0000256" key="1">
    <source>
        <dbReference type="SAM" id="Phobius"/>
    </source>
</evidence>
<dbReference type="EMBL" id="ASDZ01000038">
    <property type="protein sequence ID" value="EOK08851.1"/>
    <property type="molecule type" value="Genomic_DNA"/>
</dbReference>
<dbReference type="HOGENOM" id="CLU_119961_0_0_9"/>
<gene>
    <name evidence="2" type="ORF">WOU_03018</name>
</gene>
<dbReference type="Proteomes" id="UP000013638">
    <property type="component" value="Unassembled WGS sequence"/>
</dbReference>
<reference evidence="2 3" key="1">
    <citation type="submission" date="2013-02" db="EMBL/GenBank/DDBJ databases">
        <title>The Genome Sequence of Enterococcus faecalis ATCC_6055.</title>
        <authorList>
            <consortium name="The Broad Institute Genome Sequencing Platform"/>
            <consortium name="The Broad Institute Genome Sequencing Center for Infectious Disease"/>
            <person name="Earl A.M."/>
            <person name="Gilmore M.S."/>
            <person name="Lebreton F."/>
            <person name="Walker B."/>
            <person name="Young S.K."/>
            <person name="Zeng Q."/>
            <person name="Gargeya S."/>
            <person name="Fitzgerald M."/>
            <person name="Haas B."/>
            <person name="Abouelleil A."/>
            <person name="Alvarado L."/>
            <person name="Arachchi H.M."/>
            <person name="Berlin A.M."/>
            <person name="Chapman S.B."/>
            <person name="Dewar J."/>
            <person name="Goldberg J."/>
            <person name="Griggs A."/>
            <person name="Gujja S."/>
            <person name="Hansen M."/>
            <person name="Howarth C."/>
            <person name="Imamovic A."/>
            <person name="Larimer J."/>
            <person name="McCowan C."/>
            <person name="Murphy C."/>
            <person name="Neiman D."/>
            <person name="Pearson M."/>
            <person name="Priest M."/>
            <person name="Roberts A."/>
            <person name="Saif S."/>
            <person name="Shea T."/>
            <person name="Sisk P."/>
            <person name="Sykes S."/>
            <person name="Wortman J."/>
            <person name="Nusbaum C."/>
            <person name="Birren B."/>
        </authorList>
    </citation>
    <scope>NUCLEOTIDE SEQUENCE [LARGE SCALE GENOMIC DNA]</scope>
    <source>
        <strain evidence="2 3">ATCC 6055</strain>
    </source>
</reference>
<protein>
    <recommendedName>
        <fullName evidence="4">Alkaline shock response membrane anchor protein AmaP</fullName>
    </recommendedName>
</protein>
<dbReference type="RefSeq" id="WP_010829181.1">
    <property type="nucleotide sequence ID" value="NZ_KB944870.1"/>
</dbReference>
<dbReference type="AlphaFoldDB" id="R3K5U2"/>
<evidence type="ECO:0000313" key="2">
    <source>
        <dbReference type="EMBL" id="EOK08851.1"/>
    </source>
</evidence>
<dbReference type="PATRIC" id="fig|1169311.3.peg.2968"/>
<feature type="transmembrane region" description="Helical" evidence="1">
    <location>
        <begin position="53"/>
        <end position="74"/>
    </location>
</feature>
<accession>R3K5U2</accession>
<proteinExistence type="predicted"/>
<keyword evidence="1" id="KW-1133">Transmembrane helix</keyword>
<feature type="transmembrane region" description="Helical" evidence="1">
    <location>
        <begin position="7"/>
        <end position="33"/>
    </location>
</feature>
<keyword evidence="1" id="KW-0812">Transmembrane</keyword>
<evidence type="ECO:0008006" key="4">
    <source>
        <dbReference type="Google" id="ProtNLM"/>
    </source>
</evidence>
<dbReference type="NCBIfam" id="NF033218">
    <property type="entry name" value="anchor_AmaP"/>
    <property type="match status" value="1"/>
</dbReference>
<name>R3K5U2_ENTFL</name>
<evidence type="ECO:0000313" key="3">
    <source>
        <dbReference type="Proteomes" id="UP000013638"/>
    </source>
</evidence>
<sequence length="188" mass="21600">MTKGKKILFSFIAFIFGTFLFTIFVHYQFVYSLSVHFIRPEDYPLIGRYLPFYLYWGSVIGMIAVALTIFVTILSPTEVTSIKLNEDKGKLEIKKSAIIGLVQSQINQSNLLKDSKVKVKMYKKKIKIKIVGNTSSNIDIIDQTNQSIRKIDTYIKNFIGLDTSIKTEVIFKNVARSDDNKKEKKRVI</sequence>